<dbReference type="AlphaFoldDB" id="A0A2M4D1X4"/>
<proteinExistence type="predicted"/>
<reference evidence="2" key="1">
    <citation type="submission" date="2018-01" db="EMBL/GenBank/DDBJ databases">
        <title>An insight into the sialome of Amazonian anophelines.</title>
        <authorList>
            <person name="Ribeiro J.M."/>
            <person name="Scarpassa V."/>
            <person name="Calvo E."/>
        </authorList>
    </citation>
    <scope>NUCLEOTIDE SEQUENCE</scope>
</reference>
<organism evidence="2">
    <name type="scientific">Anopheles darlingi</name>
    <name type="common">Mosquito</name>
    <dbReference type="NCBI Taxonomy" id="43151"/>
    <lineage>
        <taxon>Eukaryota</taxon>
        <taxon>Metazoa</taxon>
        <taxon>Ecdysozoa</taxon>
        <taxon>Arthropoda</taxon>
        <taxon>Hexapoda</taxon>
        <taxon>Insecta</taxon>
        <taxon>Pterygota</taxon>
        <taxon>Neoptera</taxon>
        <taxon>Endopterygota</taxon>
        <taxon>Diptera</taxon>
        <taxon>Nematocera</taxon>
        <taxon>Culicoidea</taxon>
        <taxon>Culicidae</taxon>
        <taxon>Anophelinae</taxon>
        <taxon>Anopheles</taxon>
    </lineage>
</organism>
<evidence type="ECO:0000313" key="2">
    <source>
        <dbReference type="EMBL" id="MBW71573.1"/>
    </source>
</evidence>
<accession>A0A2M4D1X4</accession>
<sequence length="79" mass="9013">MSFWIRFIGEFLVCVHVEAHTHACSHSHLRPFLHKSIVDKRTLATATTTRHNASKAGDSKVTADDIQTHTHTRIPIWLK</sequence>
<keyword evidence="1" id="KW-0732">Signal</keyword>
<feature type="signal peptide" evidence="1">
    <location>
        <begin position="1"/>
        <end position="19"/>
    </location>
</feature>
<evidence type="ECO:0000256" key="1">
    <source>
        <dbReference type="SAM" id="SignalP"/>
    </source>
</evidence>
<dbReference type="EMBL" id="GGFL01007395">
    <property type="protein sequence ID" value="MBW71573.1"/>
    <property type="molecule type" value="Transcribed_RNA"/>
</dbReference>
<protein>
    <submittedName>
        <fullName evidence="2">Putative secreted protein</fullName>
    </submittedName>
</protein>
<name>A0A2M4D1X4_ANODA</name>
<feature type="chain" id="PRO_5014999182" evidence="1">
    <location>
        <begin position="20"/>
        <end position="79"/>
    </location>
</feature>